<dbReference type="HOGENOM" id="CLU_1491333_0_0_1"/>
<reference evidence="2" key="2">
    <citation type="submission" date="2018-04" db="EMBL/GenBank/DDBJ databases">
        <title>OnivRS2 (Oryza nivara Reference Sequence Version 2).</title>
        <authorList>
            <person name="Zhang J."/>
            <person name="Kudrna D."/>
            <person name="Lee S."/>
            <person name="Talag J."/>
            <person name="Rajasekar S."/>
            <person name="Welchert J."/>
            <person name="Hsing Y.-I."/>
            <person name="Wing R.A."/>
        </authorList>
    </citation>
    <scope>NUCLEOTIDE SEQUENCE [LARGE SCALE GENOMIC DNA]</scope>
    <source>
        <strain evidence="2">SL10</strain>
    </source>
</reference>
<name>A0A0E0H0U9_ORYNI</name>
<organism evidence="2">
    <name type="scientific">Oryza nivara</name>
    <name type="common">Indian wild rice</name>
    <name type="synonym">Oryza sativa f. spontanea</name>
    <dbReference type="NCBI Taxonomy" id="4536"/>
    <lineage>
        <taxon>Eukaryota</taxon>
        <taxon>Viridiplantae</taxon>
        <taxon>Streptophyta</taxon>
        <taxon>Embryophyta</taxon>
        <taxon>Tracheophyta</taxon>
        <taxon>Spermatophyta</taxon>
        <taxon>Magnoliopsida</taxon>
        <taxon>Liliopsida</taxon>
        <taxon>Poales</taxon>
        <taxon>Poaceae</taxon>
        <taxon>BOP clade</taxon>
        <taxon>Oryzoideae</taxon>
        <taxon>Oryzeae</taxon>
        <taxon>Oryzinae</taxon>
        <taxon>Oryza</taxon>
    </lineage>
</organism>
<evidence type="ECO:0000313" key="3">
    <source>
        <dbReference type="Proteomes" id="UP000006591"/>
    </source>
</evidence>
<feature type="compositionally biased region" description="Pro residues" evidence="1">
    <location>
        <begin position="9"/>
        <end position="25"/>
    </location>
</feature>
<dbReference type="Proteomes" id="UP000006591">
    <property type="component" value="Chromosome 4"/>
</dbReference>
<feature type="compositionally biased region" description="Basic residues" evidence="1">
    <location>
        <begin position="73"/>
        <end position="87"/>
    </location>
</feature>
<dbReference type="Gramene" id="ONIVA04G10810.1">
    <property type="protein sequence ID" value="ONIVA04G10810.1"/>
    <property type="gene ID" value="ONIVA04G10810"/>
</dbReference>
<evidence type="ECO:0000256" key="1">
    <source>
        <dbReference type="SAM" id="MobiDB-lite"/>
    </source>
</evidence>
<dbReference type="EnsemblPlants" id="ONIVA04G10810.1">
    <property type="protein sequence ID" value="ONIVA04G10810.1"/>
    <property type="gene ID" value="ONIVA04G10810"/>
</dbReference>
<proteinExistence type="predicted"/>
<evidence type="ECO:0000313" key="2">
    <source>
        <dbReference type="EnsemblPlants" id="ONIVA04G10810.1"/>
    </source>
</evidence>
<dbReference type="AlphaFoldDB" id="A0A0E0H0U9"/>
<sequence>MAQTLPNPISSPPVPDPAARPPVAPTPSRRGRLAVAPPLRSAPPRSYTRAARPARQPPAARAPRGQGQPTTPRHQRRRPVVRVRRRHNQRKNYLKEFYCTVSIRRQYGSFQEQVHGDGGVHRYTSQGPARPSHSHAAQYHQSYQRQHPAQLWGVWPSSLSWVVASEVCKSDNEALRDPSFP</sequence>
<keyword evidence="3" id="KW-1185">Reference proteome</keyword>
<feature type="region of interest" description="Disordered" evidence="1">
    <location>
        <begin position="1"/>
        <end position="87"/>
    </location>
</feature>
<feature type="compositionally biased region" description="Low complexity" evidence="1">
    <location>
        <begin position="49"/>
        <end position="72"/>
    </location>
</feature>
<accession>A0A0E0H0U9</accession>
<protein>
    <submittedName>
        <fullName evidence="2">Uncharacterized protein</fullName>
    </submittedName>
</protein>
<reference evidence="2" key="1">
    <citation type="submission" date="2015-04" db="UniProtKB">
        <authorList>
            <consortium name="EnsemblPlants"/>
        </authorList>
    </citation>
    <scope>IDENTIFICATION</scope>
    <source>
        <strain evidence="2">SL10</strain>
    </source>
</reference>